<dbReference type="InParanoid" id="E3N444"/>
<dbReference type="FunCoup" id="E3N444">
    <property type="interactions" value="532"/>
</dbReference>
<dbReference type="Proteomes" id="UP000008281">
    <property type="component" value="Unassembled WGS sequence"/>
</dbReference>
<dbReference type="InterPro" id="IPR012885">
    <property type="entry name" value="F-box_Sdz-33"/>
</dbReference>
<evidence type="ECO:0000259" key="2">
    <source>
        <dbReference type="PROSITE" id="PS50181"/>
    </source>
</evidence>
<dbReference type="AlphaFoldDB" id="E3N444"/>
<dbReference type="Pfam" id="PF07735">
    <property type="entry name" value="FBA_2"/>
    <property type="match status" value="1"/>
</dbReference>
<dbReference type="PANTHER" id="PTHR21503">
    <property type="entry name" value="F-BOX-CONTAINING HYPOTHETICAL PROTEIN C.ELEGANS"/>
    <property type="match status" value="1"/>
</dbReference>
<dbReference type="HOGENOM" id="CLU_049370_0_0_1"/>
<evidence type="ECO:0000313" key="4">
    <source>
        <dbReference type="Proteomes" id="UP000008281"/>
    </source>
</evidence>
<gene>
    <name evidence="3" type="ORF">CRE_24134</name>
</gene>
<keyword evidence="1" id="KW-0732">Signal</keyword>
<proteinExistence type="predicted"/>
<dbReference type="InterPro" id="IPR001810">
    <property type="entry name" value="F-box_dom"/>
</dbReference>
<dbReference type="EMBL" id="DS268523">
    <property type="protein sequence ID" value="EFO85362.1"/>
    <property type="molecule type" value="Genomic_DNA"/>
</dbReference>
<feature type="signal peptide" evidence="1">
    <location>
        <begin position="1"/>
        <end position="20"/>
    </location>
</feature>
<protein>
    <recommendedName>
        <fullName evidence="2">F-box domain-containing protein</fullName>
    </recommendedName>
</protein>
<dbReference type="PANTHER" id="PTHR21503:SF8">
    <property type="entry name" value="F-BOX ASSOCIATED DOMAIN-CONTAINING PROTEIN-RELATED"/>
    <property type="match status" value="1"/>
</dbReference>
<name>E3N444_CAERE</name>
<dbReference type="PROSITE" id="PS50181">
    <property type="entry name" value="FBOX"/>
    <property type="match status" value="1"/>
</dbReference>
<feature type="domain" description="F-box" evidence="2">
    <location>
        <begin position="3"/>
        <end position="35"/>
    </location>
</feature>
<organism evidence="4">
    <name type="scientific">Caenorhabditis remanei</name>
    <name type="common">Caenorhabditis vulgaris</name>
    <dbReference type="NCBI Taxonomy" id="31234"/>
    <lineage>
        <taxon>Eukaryota</taxon>
        <taxon>Metazoa</taxon>
        <taxon>Ecdysozoa</taxon>
        <taxon>Nematoda</taxon>
        <taxon>Chromadorea</taxon>
        <taxon>Rhabditida</taxon>
        <taxon>Rhabditina</taxon>
        <taxon>Rhabditomorpha</taxon>
        <taxon>Rhabditoidea</taxon>
        <taxon>Rhabditidae</taxon>
        <taxon>Peloderinae</taxon>
        <taxon>Caenorhabditis</taxon>
    </lineage>
</organism>
<evidence type="ECO:0000313" key="3">
    <source>
        <dbReference type="EMBL" id="EFO85362.1"/>
    </source>
</evidence>
<reference evidence="3" key="1">
    <citation type="submission" date="2007-07" db="EMBL/GenBank/DDBJ databases">
        <title>PCAP assembly of the Caenorhabditis remanei genome.</title>
        <authorList>
            <consortium name="The Caenorhabditis remanei Sequencing Consortium"/>
            <person name="Wilson R.K."/>
        </authorList>
    </citation>
    <scope>NUCLEOTIDE SEQUENCE [LARGE SCALE GENOMIC DNA]</scope>
    <source>
        <strain evidence="3">PB4641</strain>
    </source>
</reference>
<evidence type="ECO:0000256" key="1">
    <source>
        <dbReference type="SAM" id="SignalP"/>
    </source>
</evidence>
<dbReference type="OrthoDB" id="10652810at2759"/>
<feature type="chain" id="PRO_5003175939" description="F-box domain-containing protein" evidence="1">
    <location>
        <begin position="21"/>
        <end position="350"/>
    </location>
</feature>
<dbReference type="eggNOG" id="ENOG502TJWF">
    <property type="taxonomic scope" value="Eukaryota"/>
</dbReference>
<accession>E3N444</accession>
<keyword evidence="4" id="KW-1185">Reference proteome</keyword>
<sequence>MSSIKLLSFPLLIFLEIVRSMEIMEILELSQVSRRTLNYLNLARISVETVHVVNGIVDKITIFNKSCTERKFQIEFLKTPQPVVGQMKVNNISIDVCGKNTTQQIINCNSNQFGYGLVHILTHMDKIFYRMEYSIGIELSTLNAMRGVLCHSIFRKCDYVQIRGRKETLSNEDCKYLLEKTQPTTGITIFSKLSPDFDYKKFSKNSTTQIHFQILHFSRLRVPNLGKMPLEDLKALDSEIANLGNHQFKEVDINDFLHHWIEGNNKKLRRLKLDGFKEAPDWDILLKDIVYTEWNPKERGRYYKSKYTDEVETIDCENGRDFRNKDGQLATVVHHLQFLDFLIWNDSFPK</sequence>